<dbReference type="GO" id="GO:0007094">
    <property type="term" value="P:mitotic spindle assembly checkpoint signaling"/>
    <property type="evidence" value="ECO:0007669"/>
    <property type="project" value="InterPro"/>
</dbReference>
<name>A0A9Q0MTY9_9DIPT</name>
<proteinExistence type="predicted"/>
<dbReference type="AlphaFoldDB" id="A0A9Q0MTY9"/>
<dbReference type="PROSITE" id="PS51489">
    <property type="entry name" value="BUB1_N"/>
    <property type="match status" value="1"/>
</dbReference>
<evidence type="ECO:0000313" key="4">
    <source>
        <dbReference type="Proteomes" id="UP001151699"/>
    </source>
</evidence>
<dbReference type="SMART" id="SM00777">
    <property type="entry name" value="Mad3_BUB1_I"/>
    <property type="match status" value="1"/>
</dbReference>
<evidence type="ECO:0000256" key="1">
    <source>
        <dbReference type="SAM" id="Coils"/>
    </source>
</evidence>
<gene>
    <name evidence="3" type="primary">BUB1B</name>
    <name evidence="3" type="ORF">Bhyg_14910</name>
</gene>
<dbReference type="InterPro" id="IPR011990">
    <property type="entry name" value="TPR-like_helical_dom_sf"/>
</dbReference>
<dbReference type="GO" id="GO:0005634">
    <property type="term" value="C:nucleus"/>
    <property type="evidence" value="ECO:0007669"/>
    <property type="project" value="TreeGrafter"/>
</dbReference>
<comment type="caution">
    <text evidence="3">The sequence shown here is derived from an EMBL/GenBank/DDBJ whole genome shotgun (WGS) entry which is preliminary data.</text>
</comment>
<keyword evidence="4" id="KW-1185">Reference proteome</keyword>
<dbReference type="InterPro" id="IPR015661">
    <property type="entry name" value="Bub1/Mad3"/>
</dbReference>
<dbReference type="GO" id="GO:0004672">
    <property type="term" value="F:protein kinase activity"/>
    <property type="evidence" value="ECO:0007669"/>
    <property type="project" value="TreeGrafter"/>
</dbReference>
<dbReference type="EMBL" id="WJQU01000004">
    <property type="protein sequence ID" value="KAJ6636322.1"/>
    <property type="molecule type" value="Genomic_DNA"/>
</dbReference>
<dbReference type="Gene3D" id="1.25.40.430">
    <property type="match status" value="1"/>
</dbReference>
<evidence type="ECO:0000259" key="2">
    <source>
        <dbReference type="PROSITE" id="PS51489"/>
    </source>
</evidence>
<dbReference type="Proteomes" id="UP001151699">
    <property type="component" value="Chromosome C"/>
</dbReference>
<organism evidence="3 4">
    <name type="scientific">Pseudolycoriella hygida</name>
    <dbReference type="NCBI Taxonomy" id="35572"/>
    <lineage>
        <taxon>Eukaryota</taxon>
        <taxon>Metazoa</taxon>
        <taxon>Ecdysozoa</taxon>
        <taxon>Arthropoda</taxon>
        <taxon>Hexapoda</taxon>
        <taxon>Insecta</taxon>
        <taxon>Pterygota</taxon>
        <taxon>Neoptera</taxon>
        <taxon>Endopterygota</taxon>
        <taxon>Diptera</taxon>
        <taxon>Nematocera</taxon>
        <taxon>Sciaroidea</taxon>
        <taxon>Sciaridae</taxon>
        <taxon>Pseudolycoriella</taxon>
    </lineage>
</organism>
<accession>A0A9Q0MTY9</accession>
<keyword evidence="1" id="KW-0175">Coiled coil</keyword>
<keyword evidence="3" id="KW-0418">Kinase</keyword>
<dbReference type="InterPro" id="IPR013212">
    <property type="entry name" value="Mad3/Bub1_I"/>
</dbReference>
<dbReference type="Pfam" id="PF08311">
    <property type="entry name" value="Mad3_BUB1_I"/>
    <property type="match status" value="1"/>
</dbReference>
<feature type="domain" description="BUB1 N-terminal" evidence="2">
    <location>
        <begin position="45"/>
        <end position="181"/>
    </location>
</feature>
<evidence type="ECO:0000313" key="3">
    <source>
        <dbReference type="EMBL" id="KAJ6636322.1"/>
    </source>
</evidence>
<dbReference type="GO" id="GO:0051754">
    <property type="term" value="P:meiotic sister chromatid cohesion, centromeric"/>
    <property type="evidence" value="ECO:0007669"/>
    <property type="project" value="TreeGrafter"/>
</dbReference>
<dbReference type="PANTHER" id="PTHR14030:SF4">
    <property type="entry name" value="BUB1 KINASE, ISOFORM A-RELATED"/>
    <property type="match status" value="1"/>
</dbReference>
<feature type="coiled-coil region" evidence="1">
    <location>
        <begin position="28"/>
        <end position="55"/>
    </location>
</feature>
<dbReference type="FunFam" id="1.25.40.430:FF:000003">
    <property type="entry name" value="Checkpoint serine/threonine-protein kinase BUB1"/>
    <property type="match status" value="1"/>
</dbReference>
<feature type="non-terminal residue" evidence="3">
    <location>
        <position position="181"/>
    </location>
</feature>
<dbReference type="PANTHER" id="PTHR14030">
    <property type="entry name" value="MITOTIC CHECKPOINT SERINE/THREONINE-PROTEIN KINASE BUB1"/>
    <property type="match status" value="1"/>
</dbReference>
<protein>
    <submittedName>
        <fullName evidence="3">Mitotic checkpoint serine/threonine-protein kinase BUB1 beta</fullName>
    </submittedName>
</protein>
<dbReference type="SUPFAM" id="SSF48452">
    <property type="entry name" value="TPR-like"/>
    <property type="match status" value="1"/>
</dbReference>
<dbReference type="GO" id="GO:0032991">
    <property type="term" value="C:protein-containing complex"/>
    <property type="evidence" value="ECO:0007669"/>
    <property type="project" value="UniProtKB-ARBA"/>
</dbReference>
<sequence length="181" mass="21516">MNIQNSKENIQPLATGRNAERLETALDAETNLESREEIERQRKALENAIKNYEGDDPLESWLEYIHFIEQTFPKSGKEAKLDEILKKCLVKFEKKAQYDQDPRFVRIFTKFIDSKKDPTRYYEKMYNSGKGSRVSEFYIAWAFYYDFIDNFEKAGKIYQKGLDARAEPVEQLKEAYTRFQF</sequence>
<dbReference type="OrthoDB" id="248495at2759"/>
<keyword evidence="3" id="KW-0808">Transferase</keyword>
<reference evidence="3" key="1">
    <citation type="submission" date="2022-07" db="EMBL/GenBank/DDBJ databases">
        <authorList>
            <person name="Trinca V."/>
            <person name="Uliana J.V.C."/>
            <person name="Torres T.T."/>
            <person name="Ward R.J."/>
            <person name="Monesi N."/>
        </authorList>
    </citation>
    <scope>NUCLEOTIDE SEQUENCE</scope>
    <source>
        <strain evidence="3">HSMRA1968</strain>
        <tissue evidence="3">Whole embryos</tissue>
    </source>
</reference>